<name>A0A0A9CJE2_ARUDO</name>
<evidence type="ECO:0000313" key="1">
    <source>
        <dbReference type="EMBL" id="JAD71602.1"/>
    </source>
</evidence>
<reference evidence="1" key="2">
    <citation type="journal article" date="2015" name="Data Brief">
        <title>Shoot transcriptome of the giant reed, Arundo donax.</title>
        <authorList>
            <person name="Barrero R.A."/>
            <person name="Guerrero F.D."/>
            <person name="Moolhuijzen P."/>
            <person name="Goolsby J.A."/>
            <person name="Tidwell J."/>
            <person name="Bellgard S.E."/>
            <person name="Bellgard M.I."/>
        </authorList>
    </citation>
    <scope>NUCLEOTIDE SEQUENCE</scope>
    <source>
        <tissue evidence="1">Shoot tissue taken approximately 20 cm above the soil surface</tissue>
    </source>
</reference>
<proteinExistence type="predicted"/>
<accession>A0A0A9CJE2</accession>
<organism evidence="1">
    <name type="scientific">Arundo donax</name>
    <name type="common">Giant reed</name>
    <name type="synonym">Donax arundinaceus</name>
    <dbReference type="NCBI Taxonomy" id="35708"/>
    <lineage>
        <taxon>Eukaryota</taxon>
        <taxon>Viridiplantae</taxon>
        <taxon>Streptophyta</taxon>
        <taxon>Embryophyta</taxon>
        <taxon>Tracheophyta</taxon>
        <taxon>Spermatophyta</taxon>
        <taxon>Magnoliopsida</taxon>
        <taxon>Liliopsida</taxon>
        <taxon>Poales</taxon>
        <taxon>Poaceae</taxon>
        <taxon>PACMAD clade</taxon>
        <taxon>Arundinoideae</taxon>
        <taxon>Arundineae</taxon>
        <taxon>Arundo</taxon>
    </lineage>
</organism>
<reference evidence="1" key="1">
    <citation type="submission" date="2014-09" db="EMBL/GenBank/DDBJ databases">
        <authorList>
            <person name="Magalhaes I.L.F."/>
            <person name="Oliveira U."/>
            <person name="Santos F.R."/>
            <person name="Vidigal T.H.D.A."/>
            <person name="Brescovit A.D."/>
            <person name="Santos A.J."/>
        </authorList>
    </citation>
    <scope>NUCLEOTIDE SEQUENCE</scope>
    <source>
        <tissue evidence="1">Shoot tissue taken approximately 20 cm above the soil surface</tissue>
    </source>
</reference>
<protein>
    <submittedName>
        <fullName evidence="1">Uncharacterized protein</fullName>
    </submittedName>
</protein>
<dbReference type="EMBL" id="GBRH01226293">
    <property type="protein sequence ID" value="JAD71602.1"/>
    <property type="molecule type" value="Transcribed_RNA"/>
</dbReference>
<dbReference type="AlphaFoldDB" id="A0A0A9CJE2"/>
<sequence>MISMNILIHSSSCIILCTNKNTKQNV</sequence>